<evidence type="ECO:0000256" key="4">
    <source>
        <dbReference type="ARBA" id="ARBA00022691"/>
    </source>
</evidence>
<comment type="similarity">
    <text evidence="1 6">Belongs to the class I-like SAM-binding methyltransferase superfamily. RsmB/NOP family.</text>
</comment>
<feature type="binding site" evidence="6">
    <location>
        <position position="290"/>
    </location>
    <ligand>
        <name>S-adenosyl-L-methionine</name>
        <dbReference type="ChEBI" id="CHEBI:59789"/>
    </ligand>
</feature>
<evidence type="ECO:0000256" key="3">
    <source>
        <dbReference type="ARBA" id="ARBA00022679"/>
    </source>
</evidence>
<protein>
    <submittedName>
        <fullName evidence="9">MFS transporter</fullName>
    </submittedName>
</protein>
<dbReference type="InterPro" id="IPR001678">
    <property type="entry name" value="MeTrfase_RsmB-F_NOP2_dom"/>
</dbReference>
<feature type="binding site" evidence="6">
    <location>
        <begin position="243"/>
        <end position="249"/>
    </location>
    <ligand>
        <name>S-adenosyl-L-methionine</name>
        <dbReference type="ChEBI" id="CHEBI:59789"/>
    </ligand>
</feature>
<dbReference type="SUPFAM" id="SSF53335">
    <property type="entry name" value="S-adenosyl-L-methionine-dependent methyltransferases"/>
    <property type="match status" value="1"/>
</dbReference>
<proteinExistence type="inferred from homology"/>
<dbReference type="Pfam" id="PF01029">
    <property type="entry name" value="NusB"/>
    <property type="match status" value="1"/>
</dbReference>
<keyword evidence="5 6" id="KW-0694">RNA-binding</keyword>
<dbReference type="InterPro" id="IPR006027">
    <property type="entry name" value="NusB_RsmB_TIM44"/>
</dbReference>
<name>A0A917BUU7_9PROT</name>
<evidence type="ECO:0000256" key="1">
    <source>
        <dbReference type="ARBA" id="ARBA00007494"/>
    </source>
</evidence>
<dbReference type="PROSITE" id="PS51686">
    <property type="entry name" value="SAM_MT_RSMB_NOP"/>
    <property type="match status" value="1"/>
</dbReference>
<dbReference type="PANTHER" id="PTHR22807">
    <property type="entry name" value="NOP2 YEAST -RELATED NOL1/NOP2/FMU SUN DOMAIN-CONTAINING"/>
    <property type="match status" value="1"/>
</dbReference>
<feature type="binding site" evidence="6">
    <location>
        <position position="306"/>
    </location>
    <ligand>
        <name>S-adenosyl-L-methionine</name>
        <dbReference type="ChEBI" id="CHEBI:59789"/>
    </ligand>
</feature>
<feature type="active site" description="Nucleophile" evidence="6">
    <location>
        <position position="359"/>
    </location>
</feature>
<evidence type="ECO:0000256" key="2">
    <source>
        <dbReference type="ARBA" id="ARBA00022603"/>
    </source>
</evidence>
<evidence type="ECO:0000313" key="10">
    <source>
        <dbReference type="Proteomes" id="UP000632498"/>
    </source>
</evidence>
<dbReference type="AlphaFoldDB" id="A0A917BUU7"/>
<keyword evidence="7" id="KW-0175">Coiled coil</keyword>
<keyword evidence="10" id="KW-1185">Reference proteome</keyword>
<dbReference type="RefSeq" id="WP_188662660.1">
    <property type="nucleotide sequence ID" value="NZ_BMHV01000006.1"/>
</dbReference>
<evidence type="ECO:0000256" key="5">
    <source>
        <dbReference type="ARBA" id="ARBA00022884"/>
    </source>
</evidence>
<keyword evidence="3 6" id="KW-0808">Transferase</keyword>
<dbReference type="Proteomes" id="UP000632498">
    <property type="component" value="Unassembled WGS sequence"/>
</dbReference>
<evidence type="ECO:0000256" key="6">
    <source>
        <dbReference type="PROSITE-ProRule" id="PRU01023"/>
    </source>
</evidence>
<dbReference type="Gene3D" id="1.10.940.10">
    <property type="entry name" value="NusB-like"/>
    <property type="match status" value="1"/>
</dbReference>
<dbReference type="PROSITE" id="PS01153">
    <property type="entry name" value="NOL1_NOP2_SUN"/>
    <property type="match status" value="1"/>
</dbReference>
<sequence length="407" mass="45222">MPRRIAYDVLCQVLGKKRPMDEAFNSHPHLDKLTPKAKSFSRALLTTTMRHKGFIDHLINECLEKRPKGAARDILNVMRLGVAQLYFMHVPAHAVLSEAQILTGRVDFMQYKKLVNAVLRRIDREQAEKEFAPAFIAEKNIPIWLIESWKNAYGEEAAQAIALAHLKEPPLDITPKYNDEAAIWAKRLNGEILPNGSIRLPIGGRIEELDGYGNGSWWVQDAAATHPVTLLGDVKGKTVLDLCAAPGGKTMQLAALGANVTAVDKSTNRLKKLEENLARTHLKADILTKDLMEWEPDCEFDAILLDAPCTATGTLRRHPDGLWTKKSDDIRAMADIQGTLWHRASRWVKTGGTIVYCTCSLQPEEGELMVKAFLKGHANFEQIGDVYRNLPGAGGDGFFAVAVKRTS</sequence>
<dbReference type="GO" id="GO:0001510">
    <property type="term" value="P:RNA methylation"/>
    <property type="evidence" value="ECO:0007669"/>
    <property type="project" value="InterPro"/>
</dbReference>
<dbReference type="PANTHER" id="PTHR22807:SF61">
    <property type="entry name" value="NOL1_NOP2_SUN FAMILY PROTEIN _ ANTITERMINATION NUSB DOMAIN-CONTAINING PROTEIN"/>
    <property type="match status" value="1"/>
</dbReference>
<dbReference type="CDD" id="cd02440">
    <property type="entry name" value="AdoMet_MTases"/>
    <property type="match status" value="1"/>
</dbReference>
<evidence type="ECO:0000259" key="8">
    <source>
        <dbReference type="PROSITE" id="PS51686"/>
    </source>
</evidence>
<dbReference type="Gene3D" id="3.40.50.150">
    <property type="entry name" value="Vaccinia Virus protein VP39"/>
    <property type="match status" value="1"/>
</dbReference>
<dbReference type="InterPro" id="IPR018314">
    <property type="entry name" value="RsmB/NOL1/NOP2-like_CS"/>
</dbReference>
<dbReference type="InterPro" id="IPR029063">
    <property type="entry name" value="SAM-dependent_MTases_sf"/>
</dbReference>
<dbReference type="GO" id="GO:0008173">
    <property type="term" value="F:RNA methyltransferase activity"/>
    <property type="evidence" value="ECO:0007669"/>
    <property type="project" value="InterPro"/>
</dbReference>
<dbReference type="GO" id="GO:0003723">
    <property type="term" value="F:RNA binding"/>
    <property type="evidence" value="ECO:0007669"/>
    <property type="project" value="UniProtKB-UniRule"/>
</dbReference>
<gene>
    <name evidence="9" type="primary">sun</name>
    <name evidence="9" type="ORF">GCM10011332_11380</name>
</gene>
<reference evidence="9" key="1">
    <citation type="journal article" date="2014" name="Int. J. Syst. Evol. Microbiol.">
        <title>Complete genome sequence of Corynebacterium casei LMG S-19264T (=DSM 44701T), isolated from a smear-ripened cheese.</title>
        <authorList>
            <consortium name="US DOE Joint Genome Institute (JGI-PGF)"/>
            <person name="Walter F."/>
            <person name="Albersmeier A."/>
            <person name="Kalinowski J."/>
            <person name="Ruckert C."/>
        </authorList>
    </citation>
    <scope>NUCLEOTIDE SEQUENCE</scope>
    <source>
        <strain evidence="9">CGMCC 1.15254</strain>
    </source>
</reference>
<dbReference type="InterPro" id="IPR035926">
    <property type="entry name" value="NusB-like_sf"/>
</dbReference>
<dbReference type="Pfam" id="PF01189">
    <property type="entry name" value="Methyltr_RsmB-F"/>
    <property type="match status" value="1"/>
</dbReference>
<dbReference type="InterPro" id="IPR023267">
    <property type="entry name" value="RCMT"/>
</dbReference>
<feature type="binding site" evidence="6">
    <location>
        <position position="264"/>
    </location>
    <ligand>
        <name>S-adenosyl-L-methionine</name>
        <dbReference type="ChEBI" id="CHEBI:59789"/>
    </ligand>
</feature>
<keyword evidence="2 6" id="KW-0489">Methyltransferase</keyword>
<evidence type="ECO:0000256" key="7">
    <source>
        <dbReference type="SAM" id="Coils"/>
    </source>
</evidence>
<dbReference type="InterPro" id="IPR049560">
    <property type="entry name" value="MeTrfase_RsmB-F_NOP2_cat"/>
</dbReference>
<comment type="caution">
    <text evidence="9">The sequence shown here is derived from an EMBL/GenBank/DDBJ whole genome shotgun (WGS) entry which is preliminary data.</text>
</comment>
<feature type="coiled-coil region" evidence="7">
    <location>
        <begin position="263"/>
        <end position="290"/>
    </location>
</feature>
<feature type="domain" description="SAM-dependent MTase RsmB/NOP-type" evidence="8">
    <location>
        <begin position="149"/>
        <end position="407"/>
    </location>
</feature>
<dbReference type="EMBL" id="BMHV01000006">
    <property type="protein sequence ID" value="GGF59479.1"/>
    <property type="molecule type" value="Genomic_DNA"/>
</dbReference>
<organism evidence="9 10">
    <name type="scientific">Terasakiella brassicae</name>
    <dbReference type="NCBI Taxonomy" id="1634917"/>
    <lineage>
        <taxon>Bacteria</taxon>
        <taxon>Pseudomonadati</taxon>
        <taxon>Pseudomonadota</taxon>
        <taxon>Alphaproteobacteria</taxon>
        <taxon>Rhodospirillales</taxon>
        <taxon>Terasakiellaceae</taxon>
        <taxon>Terasakiella</taxon>
    </lineage>
</organism>
<dbReference type="SUPFAM" id="SSF48013">
    <property type="entry name" value="NusB-like"/>
    <property type="match status" value="1"/>
</dbReference>
<keyword evidence="4 6" id="KW-0949">S-adenosyl-L-methionine</keyword>
<dbReference type="GO" id="GO:0006355">
    <property type="term" value="P:regulation of DNA-templated transcription"/>
    <property type="evidence" value="ECO:0007669"/>
    <property type="project" value="InterPro"/>
</dbReference>
<reference evidence="9" key="2">
    <citation type="submission" date="2020-09" db="EMBL/GenBank/DDBJ databases">
        <authorList>
            <person name="Sun Q."/>
            <person name="Zhou Y."/>
        </authorList>
    </citation>
    <scope>NUCLEOTIDE SEQUENCE</scope>
    <source>
        <strain evidence="9">CGMCC 1.15254</strain>
    </source>
</reference>
<dbReference type="PRINTS" id="PR02008">
    <property type="entry name" value="RCMTFAMILY"/>
</dbReference>
<accession>A0A917BUU7</accession>
<evidence type="ECO:0000313" key="9">
    <source>
        <dbReference type="EMBL" id="GGF59479.1"/>
    </source>
</evidence>